<evidence type="ECO:0000256" key="2">
    <source>
        <dbReference type="RuleBase" id="RU003357"/>
    </source>
</evidence>
<feature type="domain" description="TonB-dependent receptor plug" evidence="4">
    <location>
        <begin position="222"/>
        <end position="324"/>
    </location>
</feature>
<dbReference type="Pfam" id="PF13715">
    <property type="entry name" value="CarbopepD_reg_2"/>
    <property type="match status" value="1"/>
</dbReference>
<dbReference type="InterPro" id="IPR023997">
    <property type="entry name" value="TonB-dep_OMP_SusC/RagA_CS"/>
</dbReference>
<dbReference type="Gene3D" id="2.60.40.1120">
    <property type="entry name" value="Carboxypeptidase-like, regulatory domain"/>
    <property type="match status" value="1"/>
</dbReference>
<dbReference type="AlphaFoldDB" id="A0A3E4ZR87"/>
<proteinExistence type="inferred from homology"/>
<dbReference type="Pfam" id="PF00593">
    <property type="entry name" value="TonB_dep_Rec_b-barrel"/>
    <property type="match status" value="1"/>
</dbReference>
<reference evidence="5 6" key="1">
    <citation type="submission" date="2018-08" db="EMBL/GenBank/DDBJ databases">
        <title>A genome reference for cultivated species of the human gut microbiota.</title>
        <authorList>
            <person name="Zou Y."/>
            <person name="Xue W."/>
            <person name="Luo G."/>
        </authorList>
    </citation>
    <scope>NUCLEOTIDE SEQUENCE [LARGE SCALE GENOMIC DNA]</scope>
    <source>
        <strain evidence="5 6">AM34-17</strain>
    </source>
</reference>
<keyword evidence="1" id="KW-0812">Transmembrane</keyword>
<evidence type="ECO:0000313" key="6">
    <source>
        <dbReference type="Proteomes" id="UP000286260"/>
    </source>
</evidence>
<evidence type="ECO:0000259" key="3">
    <source>
        <dbReference type="Pfam" id="PF00593"/>
    </source>
</evidence>
<dbReference type="RefSeq" id="WP_122115862.1">
    <property type="nucleotide sequence ID" value="NZ_DAWDVS010000075.1"/>
</dbReference>
<keyword evidence="1" id="KW-0813">Transport</keyword>
<keyword evidence="2" id="KW-0798">TonB box</keyword>
<dbReference type="GO" id="GO:0009279">
    <property type="term" value="C:cell outer membrane"/>
    <property type="evidence" value="ECO:0007669"/>
    <property type="project" value="UniProtKB-SubCell"/>
</dbReference>
<sequence length="1189" mass="134175">MIYFNRKGLLYSFIQKETRVMNLALFMLTFMLSGLYATESYSQTVRISLNMKNSTVKEVLKKIENCSEFTFFYNDEIIDVDKRVTLNAEDLSISDILTTILPNCSYTISNKNIIITVKEAGVHQQGKIVTGVVRDVNGEPVVGANVSVKGTTNGTITDMDGKFTLEGVSADSKLSVSYIGYMAQEIVVGNKGAFEIVLKDDTQALEEVVVVGYAAQKKVNLTGSVASLNFTDEKLSRPVTTIAASLSGMAAGVNVMNTSSQPNAEGSSILIRGVGTMNDAGPLILVDGMEMSLNEVNPNDVASISILKDAASCAIYGNRGANGVILVTTKRGSDGKINVTYSGKFSYQTPAKLIRQVTDYADYMEFVNEGYLNTNQAAKFSQSTINEWREAANNPNATNVAGIPNYVTHPNTDWYDVVYDPKWMQEHTISLTGAEKRTNYAISGTYLNNPGLVIESGVKKYYLRSDIESRVTDFLTVGMRAWGYNADQDRNNLGDMWGLNMQKVTPGVYPYYDGKYGGIETNEEDGQAGNPLLNMSNSYGYYKQNKYFVNPYIEVKFLKDFKFTANFYYDQFTNHHRWQPSDYKEQYSFNRTMTLSTPPTSTDMATYKVYDWERREKYWKTNMLVSWAHTYGKHDVGALIGYEESRNWGDEVDICKEGMSSVNLTDFDAMTDPYYIKGSSYEYSSRSWFGRINYAFDNRYLFEMNMRYDGSSRFSPDSRWGLFPSFSAGWRISEEEFMKDIDWLSNLKLRASWGKLGNNSIGNYEWQALYGSGYNYAFNSNKSNGLAMTTFSNYALEWEETAITNIGLDFGVLNNRLNGTIEVYDKKTDGILYRPTLPESLNQFTSPLQNLAGVNNKGLEITLGWNDRVGDISYSVSGNFTYNKNKVTKYKGELVREWRTDANGNKVWYQNVGTVANGSSNLIVEGHEMNEYYMMNPYKGNGSYFNSDGTVNINGGPKDGMIRTEADMKWLQAMFDAGYKFYPNQAIGKDKIWYGDMIYADYNGDGIYGNDDDRDFQGVSWRPKYYFGLQASMTWKGFDLSMNWAGAAGFKIDYYKQTQNSVSVTHGYGLGYDIAYDHYFFDPENPNDPRTNIYSETPRLVGYQNSGQASATSSWHLKNGNYIKLKNLTIGYTFPKEWMKVAFIQNARVYLSGENLLTITKFEGSDPERMAGDGYMPIRQYTVGVNVTF</sequence>
<dbReference type="EMBL" id="QSII01000001">
    <property type="protein sequence ID" value="RHC90066.1"/>
    <property type="molecule type" value="Genomic_DNA"/>
</dbReference>
<evidence type="ECO:0000259" key="4">
    <source>
        <dbReference type="Pfam" id="PF07715"/>
    </source>
</evidence>
<dbReference type="Pfam" id="PF07715">
    <property type="entry name" value="Plug"/>
    <property type="match status" value="1"/>
</dbReference>
<dbReference type="FunFam" id="2.170.130.10:FF:000003">
    <property type="entry name" value="SusC/RagA family TonB-linked outer membrane protein"/>
    <property type="match status" value="1"/>
</dbReference>
<organism evidence="5 6">
    <name type="scientific">Parabacteroides merdae</name>
    <dbReference type="NCBI Taxonomy" id="46503"/>
    <lineage>
        <taxon>Bacteria</taxon>
        <taxon>Pseudomonadati</taxon>
        <taxon>Bacteroidota</taxon>
        <taxon>Bacteroidia</taxon>
        <taxon>Bacteroidales</taxon>
        <taxon>Tannerellaceae</taxon>
        <taxon>Parabacteroides</taxon>
    </lineage>
</organism>
<feature type="domain" description="TonB-dependent receptor-like beta-barrel" evidence="3">
    <location>
        <begin position="512"/>
        <end position="898"/>
    </location>
</feature>
<dbReference type="InterPro" id="IPR012910">
    <property type="entry name" value="Plug_dom"/>
</dbReference>
<comment type="similarity">
    <text evidence="1 2">Belongs to the TonB-dependent receptor family.</text>
</comment>
<keyword evidence="1" id="KW-0998">Cell outer membrane</keyword>
<dbReference type="SUPFAM" id="SSF49464">
    <property type="entry name" value="Carboxypeptidase regulatory domain-like"/>
    <property type="match status" value="1"/>
</dbReference>
<dbReference type="InterPro" id="IPR000531">
    <property type="entry name" value="Beta-barrel_TonB"/>
</dbReference>
<dbReference type="Gene3D" id="2.170.130.10">
    <property type="entry name" value="TonB-dependent receptor, plug domain"/>
    <property type="match status" value="1"/>
</dbReference>
<dbReference type="InterPro" id="IPR039426">
    <property type="entry name" value="TonB-dep_rcpt-like"/>
</dbReference>
<keyword evidence="1 2" id="KW-0472">Membrane</keyword>
<keyword evidence="1" id="KW-1134">Transmembrane beta strand</keyword>
<evidence type="ECO:0000313" key="5">
    <source>
        <dbReference type="EMBL" id="RHC90066.1"/>
    </source>
</evidence>
<gene>
    <name evidence="5" type="ORF">DW828_00540</name>
</gene>
<dbReference type="SUPFAM" id="SSF56935">
    <property type="entry name" value="Porins"/>
    <property type="match status" value="1"/>
</dbReference>
<name>A0A3E4ZR87_9BACT</name>
<dbReference type="Proteomes" id="UP000286260">
    <property type="component" value="Unassembled WGS sequence"/>
</dbReference>
<evidence type="ECO:0000256" key="1">
    <source>
        <dbReference type="PROSITE-ProRule" id="PRU01360"/>
    </source>
</evidence>
<dbReference type="InterPro" id="IPR023996">
    <property type="entry name" value="TonB-dep_OMP_SusC/RagA"/>
</dbReference>
<dbReference type="STRING" id="46503.ERS852463_02397"/>
<dbReference type="PROSITE" id="PS52016">
    <property type="entry name" value="TONB_DEPENDENT_REC_3"/>
    <property type="match status" value="1"/>
</dbReference>
<comment type="caution">
    <text evidence="5">The sequence shown here is derived from an EMBL/GenBank/DDBJ whole genome shotgun (WGS) entry which is preliminary data.</text>
</comment>
<dbReference type="InterPro" id="IPR037066">
    <property type="entry name" value="Plug_dom_sf"/>
</dbReference>
<dbReference type="InterPro" id="IPR008969">
    <property type="entry name" value="CarboxyPept-like_regulatory"/>
</dbReference>
<dbReference type="NCBIfam" id="TIGR04057">
    <property type="entry name" value="SusC_RagA_signa"/>
    <property type="match status" value="1"/>
</dbReference>
<dbReference type="NCBIfam" id="TIGR04056">
    <property type="entry name" value="OMP_RagA_SusC"/>
    <property type="match status" value="1"/>
</dbReference>
<dbReference type="FunFam" id="2.60.40.1120:FF:000003">
    <property type="entry name" value="Outer membrane protein Omp121"/>
    <property type="match status" value="1"/>
</dbReference>
<accession>A0A3E4ZR87</accession>
<protein>
    <submittedName>
        <fullName evidence="5">SusC/RagA family TonB-linked outer membrane protein</fullName>
    </submittedName>
</protein>
<comment type="subcellular location">
    <subcellularLocation>
        <location evidence="1">Cell outer membrane</location>
        <topology evidence="1">Multi-pass membrane protein</topology>
    </subcellularLocation>
</comment>